<feature type="domain" description="Helicase C-terminal" evidence="11">
    <location>
        <begin position="228"/>
        <end position="374"/>
    </location>
</feature>
<dbReference type="PANTHER" id="PTHR13710:SF120">
    <property type="entry name" value="BIFUNCTIONAL 3'-5' EXONUCLEASE_ATP-DEPENDENT HELICASE WRN"/>
    <property type="match status" value="1"/>
</dbReference>
<gene>
    <name evidence="12" type="ORF">SCF082_LOCUS45320</name>
</gene>
<dbReference type="InterPro" id="IPR014001">
    <property type="entry name" value="Helicase_ATP-bd"/>
</dbReference>
<dbReference type="EMBL" id="CAXAMM010040979">
    <property type="protein sequence ID" value="CAK9096551.1"/>
    <property type="molecule type" value="Genomic_DNA"/>
</dbReference>
<dbReference type="PROSITE" id="PS51192">
    <property type="entry name" value="HELICASE_ATP_BIND_1"/>
    <property type="match status" value="1"/>
</dbReference>
<evidence type="ECO:0000259" key="11">
    <source>
        <dbReference type="PROSITE" id="PS51194"/>
    </source>
</evidence>
<dbReference type="SMART" id="SM00490">
    <property type="entry name" value="HELICc"/>
    <property type="match status" value="1"/>
</dbReference>
<evidence type="ECO:0000256" key="3">
    <source>
        <dbReference type="ARBA" id="ARBA00022801"/>
    </source>
</evidence>
<evidence type="ECO:0000256" key="5">
    <source>
        <dbReference type="ARBA" id="ARBA00022840"/>
    </source>
</evidence>
<feature type="coiled-coil region" evidence="8">
    <location>
        <begin position="537"/>
        <end position="564"/>
    </location>
</feature>
<reference evidence="12 13" key="1">
    <citation type="submission" date="2024-02" db="EMBL/GenBank/DDBJ databases">
        <authorList>
            <person name="Chen Y."/>
            <person name="Shah S."/>
            <person name="Dougan E. K."/>
            <person name="Thang M."/>
            <person name="Chan C."/>
        </authorList>
    </citation>
    <scope>NUCLEOTIDE SEQUENCE [LARGE SCALE GENOMIC DNA]</scope>
</reference>
<keyword evidence="13" id="KW-1185">Reference proteome</keyword>
<evidence type="ECO:0000259" key="10">
    <source>
        <dbReference type="PROSITE" id="PS51192"/>
    </source>
</evidence>
<keyword evidence="2" id="KW-0547">Nucleotide-binding</keyword>
<protein>
    <recommendedName>
        <fullName evidence="7">DNA 3'-5' helicase</fullName>
        <ecNumber evidence="7">5.6.2.4</ecNumber>
    </recommendedName>
</protein>
<dbReference type="Pfam" id="PF00270">
    <property type="entry name" value="DEAD"/>
    <property type="match status" value="1"/>
</dbReference>
<evidence type="ECO:0000256" key="8">
    <source>
        <dbReference type="SAM" id="Coils"/>
    </source>
</evidence>
<accession>A0ABP0RBG5</accession>
<dbReference type="SUPFAM" id="SSF52540">
    <property type="entry name" value="P-loop containing nucleoside triphosphate hydrolases"/>
    <property type="match status" value="1"/>
</dbReference>
<evidence type="ECO:0000256" key="7">
    <source>
        <dbReference type="ARBA" id="ARBA00034808"/>
    </source>
</evidence>
<sequence>MSASAKTCEATLQRLFGFAQLRAGQREVVEAVLGGRDVLVCWGTGAGKSLCFQLPALHSRRVMVVVSPLIALMQDQVNKLSLLEEEYGGPVATFLGSAQTHFAAEQRALEGEFPLVFVSPEKLAAGFLDALVANTGSLNQRNRSLLGFAIDEAHCVSEWGNDFRADYRQLGAIKEKFPDLPVIALTATATPRVLDDIAQVLNLRNPLKSTKLLDRANLAISVRPKRSLADDLAEVLATPDLPTIIYAPRIKDVEEVYEFLSSKGLPVGRYHGKQGLGDRSETHDRFMSDDIAIVVATVAFGMGIDKANIRRVVNYGPPKTLEEWVQQIGRAGRDGKRSSCILIWDDAAMNRYRAPFYTQHLTPEARQTQLASGRRLKTLANSARCRRVLVLEGLSQVAPFSGCDNCDNCLARAATGQTSRGAGSEQAGAGALKCDITPLARIVLSRLEGGSGVSKTALFKAIKSSDMQAIPNRHWRTKEAVEACLQVLAENGLATVQDISKNLNGCLRSWEAFSLSNRGRQACRNTCIEVQPNRFFRTTLELHNKELERQRQKKQRLLDELRNSGVDLASIPADELEAGTGPTILAQLQWKREVDRLTAQNNVQQLEQLRALHNKILEWRRAMAVARRVSPESLLPDHHVKVLALTRPTTAEQIHAQGVRVFKKEELVELIRSSSPAPRSSPHQPEPQAAKRPREAPSDGPGDLPHLATFTRTDLDAAVRKPLHANAMHSWTKFQIERLDVEQIAKSPPEGKKAVLPTTIASHLFLALEAGYTVDLHRIDAVNSLTQEDVDQFKFSLAKLHLDPSAHKDEVPKKQVLSEIAPLLLGIDRAELTEEQRQQINSWYAKLDAFLTLSRVGVPVRFGASRPRLR</sequence>
<evidence type="ECO:0000256" key="6">
    <source>
        <dbReference type="ARBA" id="ARBA00034617"/>
    </source>
</evidence>
<name>A0ABP0RBG5_9DINO</name>
<dbReference type="InterPro" id="IPR001650">
    <property type="entry name" value="Helicase_C-like"/>
</dbReference>
<dbReference type="Gene3D" id="3.40.50.300">
    <property type="entry name" value="P-loop containing nucleotide triphosphate hydrolases"/>
    <property type="match status" value="2"/>
</dbReference>
<proteinExistence type="inferred from homology"/>
<dbReference type="Proteomes" id="UP001642464">
    <property type="component" value="Unassembled WGS sequence"/>
</dbReference>
<evidence type="ECO:0000256" key="4">
    <source>
        <dbReference type="ARBA" id="ARBA00022806"/>
    </source>
</evidence>
<evidence type="ECO:0000313" key="12">
    <source>
        <dbReference type="EMBL" id="CAK9096551.1"/>
    </source>
</evidence>
<organism evidence="12 13">
    <name type="scientific">Durusdinium trenchii</name>
    <dbReference type="NCBI Taxonomy" id="1381693"/>
    <lineage>
        <taxon>Eukaryota</taxon>
        <taxon>Sar</taxon>
        <taxon>Alveolata</taxon>
        <taxon>Dinophyceae</taxon>
        <taxon>Suessiales</taxon>
        <taxon>Symbiodiniaceae</taxon>
        <taxon>Durusdinium</taxon>
    </lineage>
</organism>
<evidence type="ECO:0000256" key="9">
    <source>
        <dbReference type="SAM" id="MobiDB-lite"/>
    </source>
</evidence>
<feature type="compositionally biased region" description="Low complexity" evidence="9">
    <location>
        <begin position="672"/>
        <end position="682"/>
    </location>
</feature>
<comment type="catalytic activity">
    <reaction evidence="6">
        <text>Couples ATP hydrolysis with the unwinding of duplex DNA by translocating in the 3'-5' direction.</text>
        <dbReference type="EC" id="5.6.2.4"/>
    </reaction>
</comment>
<feature type="region of interest" description="Disordered" evidence="9">
    <location>
        <begin position="671"/>
        <end position="706"/>
    </location>
</feature>
<comment type="caution">
    <text evidence="12">The sequence shown here is derived from an EMBL/GenBank/DDBJ whole genome shotgun (WGS) entry which is preliminary data.</text>
</comment>
<keyword evidence="8" id="KW-0175">Coiled coil</keyword>
<dbReference type="PROSITE" id="PS51194">
    <property type="entry name" value="HELICASE_CTER"/>
    <property type="match status" value="1"/>
</dbReference>
<dbReference type="PANTHER" id="PTHR13710">
    <property type="entry name" value="DNA HELICASE RECQ FAMILY MEMBER"/>
    <property type="match status" value="1"/>
</dbReference>
<dbReference type="EC" id="5.6.2.4" evidence="7"/>
<dbReference type="SMART" id="SM00487">
    <property type="entry name" value="DEXDc"/>
    <property type="match status" value="1"/>
</dbReference>
<dbReference type="InterPro" id="IPR010997">
    <property type="entry name" value="HRDC-like_sf"/>
</dbReference>
<feature type="domain" description="Helicase ATP-binding" evidence="10">
    <location>
        <begin position="29"/>
        <end position="207"/>
    </location>
</feature>
<keyword evidence="4" id="KW-0347">Helicase</keyword>
<evidence type="ECO:0000313" key="13">
    <source>
        <dbReference type="Proteomes" id="UP001642464"/>
    </source>
</evidence>
<comment type="similarity">
    <text evidence="1">Belongs to the helicase family. RecQ subfamily.</text>
</comment>
<dbReference type="InterPro" id="IPR004589">
    <property type="entry name" value="DNA_helicase_ATP-dep_RecQ"/>
</dbReference>
<evidence type="ECO:0000256" key="2">
    <source>
        <dbReference type="ARBA" id="ARBA00022741"/>
    </source>
</evidence>
<dbReference type="InterPro" id="IPR011545">
    <property type="entry name" value="DEAD/DEAH_box_helicase_dom"/>
</dbReference>
<dbReference type="NCBIfam" id="TIGR00614">
    <property type="entry name" value="recQ_fam"/>
    <property type="match status" value="1"/>
</dbReference>
<dbReference type="InterPro" id="IPR027417">
    <property type="entry name" value="P-loop_NTPase"/>
</dbReference>
<dbReference type="SUPFAM" id="SSF47819">
    <property type="entry name" value="HRDC-like"/>
    <property type="match status" value="1"/>
</dbReference>
<evidence type="ECO:0000256" key="1">
    <source>
        <dbReference type="ARBA" id="ARBA00005446"/>
    </source>
</evidence>
<dbReference type="CDD" id="cd17920">
    <property type="entry name" value="DEXHc_RecQ"/>
    <property type="match status" value="1"/>
</dbReference>
<keyword evidence="3" id="KW-0378">Hydrolase</keyword>
<dbReference type="Pfam" id="PF00271">
    <property type="entry name" value="Helicase_C"/>
    <property type="match status" value="1"/>
</dbReference>
<keyword evidence="5" id="KW-0067">ATP-binding</keyword>